<accession>A0A059BM65</accession>
<organism evidence="3">
    <name type="scientific">Eucalyptus grandis</name>
    <name type="common">Flooded gum</name>
    <dbReference type="NCBI Taxonomy" id="71139"/>
    <lineage>
        <taxon>Eukaryota</taxon>
        <taxon>Viridiplantae</taxon>
        <taxon>Streptophyta</taxon>
        <taxon>Embryophyta</taxon>
        <taxon>Tracheophyta</taxon>
        <taxon>Spermatophyta</taxon>
        <taxon>Magnoliopsida</taxon>
        <taxon>eudicotyledons</taxon>
        <taxon>Gunneridae</taxon>
        <taxon>Pentapetalae</taxon>
        <taxon>rosids</taxon>
        <taxon>malvids</taxon>
        <taxon>Myrtales</taxon>
        <taxon>Myrtaceae</taxon>
        <taxon>Myrtoideae</taxon>
        <taxon>Eucalypteae</taxon>
        <taxon>Eucalyptus</taxon>
    </lineage>
</organism>
<evidence type="ECO:0000256" key="2">
    <source>
        <dbReference type="SAM" id="Phobius"/>
    </source>
</evidence>
<dbReference type="AlphaFoldDB" id="A0A059BM65"/>
<keyword evidence="2" id="KW-1133">Transmembrane helix</keyword>
<name>A0A059BM65_EUCGR</name>
<keyword evidence="2" id="KW-0812">Transmembrane</keyword>
<dbReference type="EMBL" id="KK198758">
    <property type="protein sequence ID" value="KCW66936.1"/>
    <property type="molecule type" value="Genomic_DNA"/>
</dbReference>
<reference evidence="3" key="1">
    <citation type="submission" date="2013-07" db="EMBL/GenBank/DDBJ databases">
        <title>The genome of Eucalyptus grandis.</title>
        <authorList>
            <person name="Schmutz J."/>
            <person name="Hayes R."/>
            <person name="Myburg A."/>
            <person name="Tuskan G."/>
            <person name="Grattapaglia D."/>
            <person name="Rokhsar D.S."/>
        </authorList>
    </citation>
    <scope>NUCLEOTIDE SEQUENCE</scope>
    <source>
        <tissue evidence="3">Leaf extractions</tissue>
    </source>
</reference>
<gene>
    <name evidence="3" type="ORF">EUGRSUZ_F00691</name>
</gene>
<evidence type="ECO:0000313" key="3">
    <source>
        <dbReference type="EMBL" id="KCW66936.1"/>
    </source>
</evidence>
<feature type="transmembrane region" description="Helical" evidence="2">
    <location>
        <begin position="12"/>
        <end position="32"/>
    </location>
</feature>
<feature type="compositionally biased region" description="Basic and acidic residues" evidence="1">
    <location>
        <begin position="124"/>
        <end position="145"/>
    </location>
</feature>
<keyword evidence="2" id="KW-0472">Membrane</keyword>
<proteinExistence type="predicted"/>
<protein>
    <submittedName>
        <fullName evidence="3">Uncharacterized protein</fullName>
    </submittedName>
</protein>
<dbReference type="InParanoid" id="A0A059BM65"/>
<sequence>MHKINCPLFFPVFLSLISLVQLHILAYLYMAISDNQTDSTKQNHTQIQLDHIQTNNQPTLNEWAIPNNHKRCRTKEGRRNSQEKSNLCALGLLISSGVKNWRRPVGLPLNFPLPMAQRRASPPAEHDSGTKEKIDPDLQGDDRPRSRRDWVVIVSRRTIIFRGRTKERWS</sequence>
<evidence type="ECO:0000256" key="1">
    <source>
        <dbReference type="SAM" id="MobiDB-lite"/>
    </source>
</evidence>
<dbReference type="Gramene" id="KCW66936">
    <property type="protein sequence ID" value="KCW66936"/>
    <property type="gene ID" value="EUGRSUZ_F00691"/>
</dbReference>
<feature type="region of interest" description="Disordered" evidence="1">
    <location>
        <begin position="112"/>
        <end position="145"/>
    </location>
</feature>